<dbReference type="InterPro" id="IPR010836">
    <property type="entry name" value="SapC"/>
</dbReference>
<gene>
    <name evidence="1" type="ORF">GRI91_15270</name>
</gene>
<reference evidence="1 2" key="1">
    <citation type="submission" date="2019-12" db="EMBL/GenBank/DDBJ databases">
        <title>Genomic-based taxomic classification of the family Erythrobacteraceae.</title>
        <authorList>
            <person name="Xu L."/>
        </authorList>
    </citation>
    <scope>NUCLEOTIDE SEQUENCE [LARGE SCALE GENOMIC DNA]</scope>
    <source>
        <strain evidence="1 2">LMG 29518</strain>
    </source>
</reference>
<protein>
    <submittedName>
        <fullName evidence="1">Multidrug transporter</fullName>
    </submittedName>
</protein>
<name>A0A6I4T7J4_9SPHN</name>
<evidence type="ECO:0000313" key="2">
    <source>
        <dbReference type="Proteomes" id="UP000438476"/>
    </source>
</evidence>
<keyword evidence="2" id="KW-1185">Reference proteome</keyword>
<dbReference type="Proteomes" id="UP000438476">
    <property type="component" value="Unassembled WGS sequence"/>
</dbReference>
<accession>A0A6I4T7J4</accession>
<sequence>MTNHAVLDPQVHRALRIDARKSVIGLGRNTMLSMVVPSEFPVLASDYPLLFQRSPSSGRLQAVAVFGFEAQENLYLTEEGWDAPVLPLAIAVEPFLIAAPAPGQHSGRVALDLDDPRVLSPEDAGHGEALFGADGTPSPFLRQQIDRLTQLDRGHHQARSFYEALEDYELIEPLTVSSTFEDGLSRDLVGFHTIAEEAVERIDQTTRDWLEERGYWRAITAAAASLSTFPALAARRNARLTHA</sequence>
<dbReference type="OrthoDB" id="8888710at2"/>
<organism evidence="1 2">
    <name type="scientific">Altericroceibacterium endophyticum</name>
    <dbReference type="NCBI Taxonomy" id="1808508"/>
    <lineage>
        <taxon>Bacteria</taxon>
        <taxon>Pseudomonadati</taxon>
        <taxon>Pseudomonadota</taxon>
        <taxon>Alphaproteobacteria</taxon>
        <taxon>Sphingomonadales</taxon>
        <taxon>Erythrobacteraceae</taxon>
        <taxon>Altericroceibacterium</taxon>
    </lineage>
</organism>
<comment type="caution">
    <text evidence="1">The sequence shown here is derived from an EMBL/GenBank/DDBJ whole genome shotgun (WGS) entry which is preliminary data.</text>
</comment>
<dbReference type="AlphaFoldDB" id="A0A6I4T7J4"/>
<dbReference type="EMBL" id="WTYT01000007">
    <property type="protein sequence ID" value="MXO67124.1"/>
    <property type="molecule type" value="Genomic_DNA"/>
</dbReference>
<evidence type="ECO:0000313" key="1">
    <source>
        <dbReference type="EMBL" id="MXO67124.1"/>
    </source>
</evidence>
<dbReference type="RefSeq" id="WP_160737566.1">
    <property type="nucleotide sequence ID" value="NZ_WTYT01000007.1"/>
</dbReference>
<dbReference type="Pfam" id="PF07277">
    <property type="entry name" value="SapC"/>
    <property type="match status" value="1"/>
</dbReference>
<proteinExistence type="predicted"/>